<name>A0A221P7E1_9ACTN</name>
<evidence type="ECO:0000313" key="2">
    <source>
        <dbReference type="Proteomes" id="UP000031501"/>
    </source>
</evidence>
<dbReference type="EMBL" id="CP022433">
    <property type="protein sequence ID" value="ASN28006.1"/>
    <property type="molecule type" value="Genomic_DNA"/>
</dbReference>
<dbReference type="SUPFAM" id="SSF53901">
    <property type="entry name" value="Thiolase-like"/>
    <property type="match status" value="1"/>
</dbReference>
<keyword evidence="2" id="KW-1185">Reference proteome</keyword>
<accession>A0A221P7E1</accession>
<proteinExistence type="predicted"/>
<organism evidence="1 2">
    <name type="scientific">Streptomyces pluripotens</name>
    <dbReference type="NCBI Taxonomy" id="1355015"/>
    <lineage>
        <taxon>Bacteria</taxon>
        <taxon>Bacillati</taxon>
        <taxon>Actinomycetota</taxon>
        <taxon>Actinomycetes</taxon>
        <taxon>Kitasatosporales</taxon>
        <taxon>Streptomycetaceae</taxon>
        <taxon>Streptomyces</taxon>
    </lineage>
</organism>
<reference evidence="1 2" key="1">
    <citation type="submission" date="2017-07" db="EMBL/GenBank/DDBJ databases">
        <title>Genome sequence of Streptomyces pluripotens MUSC 137T.</title>
        <authorList>
            <person name="Ser H.-L."/>
            <person name="Lee L.-H."/>
        </authorList>
    </citation>
    <scope>NUCLEOTIDE SEQUENCE [LARGE SCALE GENOMIC DNA]</scope>
    <source>
        <strain evidence="1 2">MUSC 137</strain>
    </source>
</reference>
<evidence type="ECO:0000313" key="1">
    <source>
        <dbReference type="EMBL" id="ASN28006.1"/>
    </source>
</evidence>
<protein>
    <recommendedName>
        <fullName evidence="3">Beta-ketoacyl synthase N-terminal domain-containing protein</fullName>
    </recommendedName>
</protein>
<dbReference type="InterPro" id="IPR016039">
    <property type="entry name" value="Thiolase-like"/>
</dbReference>
<sequence length="181" mass="18651">MTPHLPTPDAPPDRATVAEPYLLAHGRWTADGDGPPPAVAGFTGSPFNPSIALAAERCLRQHLRGPLADDGPVVAVVLVSVTGDLDTDRVVAEALDTGRRVPPLLFFQSNPNAVLGHIAARWKLRGPVISLGAGHGAPSATAAALLDDGEAELVLLLTAEPGVSTASLYTHAHPENGTAFS</sequence>
<dbReference type="Proteomes" id="UP000031501">
    <property type="component" value="Chromosome"/>
</dbReference>
<dbReference type="STRING" id="1355015.LK06_031615"/>
<evidence type="ECO:0008006" key="3">
    <source>
        <dbReference type="Google" id="ProtNLM"/>
    </source>
</evidence>
<gene>
    <name evidence="1" type="ORF">LK07_32815</name>
</gene>
<dbReference type="GO" id="GO:0016747">
    <property type="term" value="F:acyltransferase activity, transferring groups other than amino-acyl groups"/>
    <property type="evidence" value="ECO:0007669"/>
    <property type="project" value="UniProtKB-ARBA"/>
</dbReference>
<dbReference type="Gene3D" id="3.40.47.10">
    <property type="match status" value="1"/>
</dbReference>
<dbReference type="AlphaFoldDB" id="A0A221P7E1"/>